<dbReference type="EMBL" id="CP045483">
    <property type="protein sequence ID" value="QGR18770.1"/>
    <property type="molecule type" value="Genomic_DNA"/>
</dbReference>
<evidence type="ECO:0000259" key="7">
    <source>
        <dbReference type="Pfam" id="PF02776"/>
    </source>
</evidence>
<dbReference type="GO" id="GO:0009097">
    <property type="term" value="P:isoleucine biosynthetic process"/>
    <property type="evidence" value="ECO:0007669"/>
    <property type="project" value="TreeGrafter"/>
</dbReference>
<dbReference type="SUPFAM" id="SSF52518">
    <property type="entry name" value="Thiamin diphosphate-binding fold (THDP-binding)"/>
    <property type="match status" value="1"/>
</dbReference>
<dbReference type="InterPro" id="IPR029061">
    <property type="entry name" value="THDP-binding"/>
</dbReference>
<dbReference type="GO" id="GO:0018491">
    <property type="term" value="F:2-oxobutyrate synthase activity"/>
    <property type="evidence" value="ECO:0007669"/>
    <property type="project" value="UniProtKB-ARBA"/>
</dbReference>
<comment type="catalytic activity">
    <reaction evidence="5">
        <text>a 2-oxocarboxylate + 2 oxidized [2Fe-2S]-[ferredoxin] + CoA = an acyl-CoA + 2 reduced [2Fe-2S]-[ferredoxin] + CO2 + H(+)</text>
        <dbReference type="Rhea" id="RHEA:42316"/>
        <dbReference type="Rhea" id="RHEA-COMP:10000"/>
        <dbReference type="Rhea" id="RHEA-COMP:10001"/>
        <dbReference type="ChEBI" id="CHEBI:15378"/>
        <dbReference type="ChEBI" id="CHEBI:16526"/>
        <dbReference type="ChEBI" id="CHEBI:33737"/>
        <dbReference type="ChEBI" id="CHEBI:33738"/>
        <dbReference type="ChEBI" id="CHEBI:35179"/>
        <dbReference type="ChEBI" id="CHEBI:57287"/>
        <dbReference type="ChEBI" id="CHEBI:58342"/>
        <dbReference type="EC" id="1.2.7.11"/>
    </reaction>
</comment>
<dbReference type="GO" id="GO:0019164">
    <property type="term" value="F:pyruvate synthase activity"/>
    <property type="evidence" value="ECO:0007669"/>
    <property type="project" value="UniProtKB-ARBA"/>
</dbReference>
<comment type="similarity">
    <text evidence="2">Belongs to the TPP enzyme family.</text>
</comment>
<dbReference type="RefSeq" id="WP_156004991.1">
    <property type="nucleotide sequence ID" value="NZ_CP045483.1"/>
</dbReference>
<evidence type="ECO:0000256" key="2">
    <source>
        <dbReference type="ARBA" id="ARBA00007812"/>
    </source>
</evidence>
<evidence type="ECO:0000256" key="5">
    <source>
        <dbReference type="ARBA" id="ARBA00048893"/>
    </source>
</evidence>
<evidence type="ECO:0000256" key="1">
    <source>
        <dbReference type="ARBA" id="ARBA00003908"/>
    </source>
</evidence>
<dbReference type="Proteomes" id="UP000423396">
    <property type="component" value="Chromosome"/>
</dbReference>
<dbReference type="InterPro" id="IPR012001">
    <property type="entry name" value="Thiamin_PyroP_enz_TPP-bd_dom"/>
</dbReference>
<evidence type="ECO:0000313" key="8">
    <source>
        <dbReference type="EMBL" id="QGR18770.1"/>
    </source>
</evidence>
<protein>
    <recommendedName>
        <fullName evidence="4">2-oxoacid oxidoreductase (ferredoxin)</fullName>
        <ecNumber evidence="4">1.2.7.11</ecNumber>
    </recommendedName>
</protein>
<dbReference type="GeneID" id="42797675"/>
<dbReference type="Pfam" id="PF02776">
    <property type="entry name" value="TPP_enzyme_N"/>
    <property type="match status" value="1"/>
</dbReference>
<gene>
    <name evidence="8" type="ORF">D1868_01325</name>
</gene>
<dbReference type="GO" id="GO:0050660">
    <property type="term" value="F:flavin adenine dinucleotide binding"/>
    <property type="evidence" value="ECO:0007669"/>
    <property type="project" value="TreeGrafter"/>
</dbReference>
<reference evidence="8 9" key="1">
    <citation type="submission" date="2019-10" db="EMBL/GenBank/DDBJ databases">
        <title>Genome Sequences from Six Type Strain Members of the Archaeal Family Sulfolobaceae: Acidianus ambivalens, Acidianus infernus, Metallosphaera prunae, Stygiolobus azoricus, Sulfolobus metallicus, and Sulfurisphaera ohwakuensis.</title>
        <authorList>
            <person name="Counts J.A."/>
            <person name="Kelly R.M."/>
        </authorList>
    </citation>
    <scope>NUCLEOTIDE SEQUENCE [LARGE SCALE GENOMIC DNA]</scope>
    <source>
        <strain evidence="8 9">FC6</strain>
    </source>
</reference>
<dbReference type="PANTHER" id="PTHR18968">
    <property type="entry name" value="THIAMINE PYROPHOSPHATE ENZYMES"/>
    <property type="match status" value="1"/>
</dbReference>
<evidence type="ECO:0000313" key="9">
    <source>
        <dbReference type="Proteomes" id="UP000423396"/>
    </source>
</evidence>
<keyword evidence="9" id="KW-1185">Reference proteome</keyword>
<dbReference type="GO" id="GO:0005948">
    <property type="term" value="C:acetolactate synthase complex"/>
    <property type="evidence" value="ECO:0007669"/>
    <property type="project" value="TreeGrafter"/>
</dbReference>
<accession>A0A650CLN6</accession>
<comment type="subunit">
    <text evidence="3">Heterodimer composed of an alpha and a beta subunit.</text>
</comment>
<dbReference type="Gene3D" id="3.40.50.970">
    <property type="match status" value="1"/>
</dbReference>
<feature type="domain" description="Thiamine pyrophosphate enzyme central" evidence="6">
    <location>
        <begin position="203"/>
        <end position="338"/>
    </location>
</feature>
<dbReference type="CDD" id="cd07035">
    <property type="entry name" value="TPP_PYR_POX_like"/>
    <property type="match status" value="1"/>
</dbReference>
<dbReference type="InterPro" id="IPR045229">
    <property type="entry name" value="TPP_enz"/>
</dbReference>
<dbReference type="EC" id="1.2.7.11" evidence="4"/>
<dbReference type="InterPro" id="IPR029035">
    <property type="entry name" value="DHS-like_NAD/FAD-binding_dom"/>
</dbReference>
<dbReference type="InterPro" id="IPR012000">
    <property type="entry name" value="Thiamin_PyroP_enz_cen_dom"/>
</dbReference>
<dbReference type="KEGG" id="sazo:D1868_01325"/>
<dbReference type="Gene3D" id="3.40.50.1220">
    <property type="entry name" value="TPP-binding domain"/>
    <property type="match status" value="1"/>
</dbReference>
<evidence type="ECO:0000256" key="4">
    <source>
        <dbReference type="ARBA" id="ARBA00012691"/>
    </source>
</evidence>
<comment type="function">
    <text evidence="1">Catalyzes the coenzyme A-dependent oxidative decarboxylation of different 2-oxoacids such as 2-oxoglutarate, pyruvate and 2-oxobutyrate to form their CoA derivatives.</text>
</comment>
<dbReference type="GO" id="GO:0047553">
    <property type="term" value="F:2-oxoglutarate synthase activity"/>
    <property type="evidence" value="ECO:0007669"/>
    <property type="project" value="UniProtKB-ARBA"/>
</dbReference>
<dbReference type="GO" id="GO:0003984">
    <property type="term" value="F:acetolactate synthase activity"/>
    <property type="evidence" value="ECO:0007669"/>
    <property type="project" value="TreeGrafter"/>
</dbReference>
<proteinExistence type="inferred from homology"/>
<feature type="domain" description="Thiamine pyrophosphate enzyme N-terminal TPP-binding" evidence="7">
    <location>
        <begin position="15"/>
        <end position="123"/>
    </location>
</feature>
<dbReference type="GO" id="GO:0030976">
    <property type="term" value="F:thiamine pyrophosphate binding"/>
    <property type="evidence" value="ECO:0007669"/>
    <property type="project" value="InterPro"/>
</dbReference>
<evidence type="ECO:0000256" key="3">
    <source>
        <dbReference type="ARBA" id="ARBA00011631"/>
    </source>
</evidence>
<dbReference type="Pfam" id="PF00205">
    <property type="entry name" value="TPP_enzyme_M"/>
    <property type="match status" value="1"/>
</dbReference>
<dbReference type="OrthoDB" id="6837at2157"/>
<dbReference type="GO" id="GO:0009099">
    <property type="term" value="P:L-valine biosynthetic process"/>
    <property type="evidence" value="ECO:0007669"/>
    <property type="project" value="TreeGrafter"/>
</dbReference>
<sequence length="540" mass="59533">MSQPKRKEETVGKEMKGDEALAYVIKELGIKDVFVPYSVPDFILERLKQYEINTNITSSAREAILMADSYSREFNTVGTALVAPGNRVLEATDIVAQAFMDSQPLLIISTIRSYRDTGRSRIGELRTPDDVSSALAPITKLRERVVSIEEITVTVEKGYKEALSNRNRPVYIEIAEDLFRLKAYPLSPAEQKPEKRTPDKNTVAKISELLGNSKTPVIIAGYGVLASGATKELLELAELLDIPVITTFRSKGAIPASHPLYAGEGLGLFATNEGAKLLEEADVILALGTRFTQLATAGWSMKVKGYLVHNNIDGEDIGKVFMAHVPLVADTGLFLKELLTLIKAKVKEAVKRGSKEKIKTYRKIHILNSHSGLWPYDVVRVVQQYQFSKVFVDLSAPTLDFVRLPIEKPYTWITSESLLERNIAVGGIIRSNDPNTIAVTDIEGVISNLGVLSSRLNKARGILLVMNDNGSTTLDVTSSDIPTISKTPRNENYDEILESSLKAITVVGITDLKDALFNADPNKINVINVKIEPDYQSVLF</sequence>
<dbReference type="SUPFAM" id="SSF52467">
    <property type="entry name" value="DHS-like NAD/FAD-binding domain"/>
    <property type="match status" value="1"/>
</dbReference>
<organism evidence="8 9">
    <name type="scientific">Stygiolobus azoricus</name>
    <dbReference type="NCBI Taxonomy" id="41675"/>
    <lineage>
        <taxon>Archaea</taxon>
        <taxon>Thermoproteota</taxon>
        <taxon>Thermoprotei</taxon>
        <taxon>Sulfolobales</taxon>
        <taxon>Sulfolobaceae</taxon>
        <taxon>Stygiolobus</taxon>
    </lineage>
</organism>
<dbReference type="GO" id="GO:0000287">
    <property type="term" value="F:magnesium ion binding"/>
    <property type="evidence" value="ECO:0007669"/>
    <property type="project" value="InterPro"/>
</dbReference>
<evidence type="ECO:0000259" key="6">
    <source>
        <dbReference type="Pfam" id="PF00205"/>
    </source>
</evidence>
<dbReference type="PANTHER" id="PTHR18968:SF13">
    <property type="entry name" value="ACETOLACTATE SYNTHASE CATALYTIC SUBUNIT, MITOCHONDRIAL"/>
    <property type="match status" value="1"/>
</dbReference>
<name>A0A650CLN6_9CREN</name>
<dbReference type="AlphaFoldDB" id="A0A650CLN6"/>